<dbReference type="InterPro" id="IPR008928">
    <property type="entry name" value="6-hairpin_glycosidase_sf"/>
</dbReference>
<comment type="caution">
    <text evidence="7">The sequence shown here is derived from an EMBL/GenBank/DDBJ whole genome shotgun (WGS) entry which is preliminary data.</text>
</comment>
<evidence type="ECO:0000313" key="7">
    <source>
        <dbReference type="EMBL" id="MFC5653621.1"/>
    </source>
</evidence>
<comment type="catalytic activity">
    <reaction evidence="1">
        <text>Hydrolysis of terminal non-reducing alpha-L-rhamnose residues in alpha-L-rhamnosides.</text>
        <dbReference type="EC" id="3.2.1.40"/>
    </reaction>
</comment>
<gene>
    <name evidence="7" type="ORF">ACFPYJ_31775</name>
</gene>
<evidence type="ECO:0000259" key="5">
    <source>
        <dbReference type="Pfam" id="PF17389"/>
    </source>
</evidence>
<dbReference type="PANTHER" id="PTHR33307:SF6">
    <property type="entry name" value="ALPHA-RHAMNOSIDASE (EUROFUNG)-RELATED"/>
    <property type="match status" value="1"/>
</dbReference>
<dbReference type="Gene3D" id="2.60.40.10">
    <property type="entry name" value="Immunoglobulins"/>
    <property type="match status" value="1"/>
</dbReference>
<evidence type="ECO:0000313" key="8">
    <source>
        <dbReference type="Proteomes" id="UP001596047"/>
    </source>
</evidence>
<dbReference type="InterPro" id="IPR035396">
    <property type="entry name" value="Bac_rhamnosid6H"/>
</dbReference>
<name>A0ABW0WA83_9BACL</name>
<feature type="domain" description="Alpha-L-rhamnosidase C-terminal" evidence="6">
    <location>
        <begin position="438"/>
        <end position="504"/>
    </location>
</feature>
<dbReference type="EC" id="3.2.1.40" evidence="2"/>
<dbReference type="InterPro" id="IPR016007">
    <property type="entry name" value="Alpha_rhamnosid"/>
</dbReference>
<organism evidence="7 8">
    <name type="scientific">Paenibacillus solisilvae</name>
    <dbReference type="NCBI Taxonomy" id="2486751"/>
    <lineage>
        <taxon>Bacteria</taxon>
        <taxon>Bacillati</taxon>
        <taxon>Bacillota</taxon>
        <taxon>Bacilli</taxon>
        <taxon>Bacillales</taxon>
        <taxon>Paenibacillaceae</taxon>
        <taxon>Paenibacillus</taxon>
    </lineage>
</organism>
<evidence type="ECO:0000256" key="3">
    <source>
        <dbReference type="ARBA" id="ARBA00022801"/>
    </source>
</evidence>
<dbReference type="SUPFAM" id="SSF48208">
    <property type="entry name" value="Six-hairpin glycosidases"/>
    <property type="match status" value="1"/>
</dbReference>
<dbReference type="RefSeq" id="WP_379192365.1">
    <property type="nucleotide sequence ID" value="NZ_JBHSOW010000130.1"/>
</dbReference>
<evidence type="ECO:0000259" key="4">
    <source>
        <dbReference type="Pfam" id="PF08531"/>
    </source>
</evidence>
<dbReference type="Pfam" id="PF08531">
    <property type="entry name" value="Bac_rhamnosid_N"/>
    <property type="match status" value="1"/>
</dbReference>
<evidence type="ECO:0000256" key="2">
    <source>
        <dbReference type="ARBA" id="ARBA00012652"/>
    </source>
</evidence>
<dbReference type="Gene3D" id="2.60.420.10">
    <property type="entry name" value="Maltose phosphorylase, domain 3"/>
    <property type="match status" value="1"/>
</dbReference>
<proteinExistence type="predicted"/>
<dbReference type="Pfam" id="PF25788">
    <property type="entry name" value="Ig_Rha78A_N"/>
    <property type="match status" value="1"/>
</dbReference>
<dbReference type="Gene3D" id="1.50.10.10">
    <property type="match status" value="1"/>
</dbReference>
<accession>A0ABW0WA83</accession>
<keyword evidence="3" id="KW-0378">Hydrolase</keyword>
<dbReference type="Pfam" id="PF17389">
    <property type="entry name" value="Bac_rhamnosid6H"/>
    <property type="match status" value="1"/>
</dbReference>
<dbReference type="PANTHER" id="PTHR33307">
    <property type="entry name" value="ALPHA-RHAMNOSIDASE (EUROFUNG)"/>
    <property type="match status" value="1"/>
</dbReference>
<protein>
    <recommendedName>
        <fullName evidence="2">alpha-L-rhamnosidase</fullName>
        <ecNumber evidence="2">3.2.1.40</ecNumber>
    </recommendedName>
</protein>
<dbReference type="InterPro" id="IPR013737">
    <property type="entry name" value="Bac_rhamnosid_N"/>
</dbReference>
<feature type="domain" description="Alpha-L-rhamnosidase six-hairpin glycosidase" evidence="5">
    <location>
        <begin position="220"/>
        <end position="430"/>
    </location>
</feature>
<evidence type="ECO:0000256" key="1">
    <source>
        <dbReference type="ARBA" id="ARBA00001445"/>
    </source>
</evidence>
<dbReference type="InterPro" id="IPR013783">
    <property type="entry name" value="Ig-like_fold"/>
</dbReference>
<dbReference type="InterPro" id="IPR012341">
    <property type="entry name" value="6hp_glycosidase-like_sf"/>
</dbReference>
<dbReference type="EMBL" id="JBHSOW010000130">
    <property type="protein sequence ID" value="MFC5653621.1"/>
    <property type="molecule type" value="Genomic_DNA"/>
</dbReference>
<dbReference type="Pfam" id="PF17390">
    <property type="entry name" value="Bac_rhamnosid_C"/>
    <property type="match status" value="1"/>
</dbReference>
<keyword evidence="8" id="KW-1185">Reference proteome</keyword>
<reference evidence="8" key="1">
    <citation type="journal article" date="2019" name="Int. J. Syst. Evol. Microbiol.">
        <title>The Global Catalogue of Microorganisms (GCM) 10K type strain sequencing project: providing services to taxonomists for standard genome sequencing and annotation.</title>
        <authorList>
            <consortium name="The Broad Institute Genomics Platform"/>
            <consortium name="The Broad Institute Genome Sequencing Center for Infectious Disease"/>
            <person name="Wu L."/>
            <person name="Ma J."/>
        </authorList>
    </citation>
    <scope>NUCLEOTIDE SEQUENCE [LARGE SCALE GENOMIC DNA]</scope>
    <source>
        <strain evidence="8">CGMCC 1.3240</strain>
    </source>
</reference>
<evidence type="ECO:0000259" key="6">
    <source>
        <dbReference type="Pfam" id="PF17390"/>
    </source>
</evidence>
<dbReference type="InterPro" id="IPR035398">
    <property type="entry name" value="Bac_rhamnosid_C"/>
</dbReference>
<sequence>MTLNISRLLTEYADAPLGLDNRRPRLSWRLEAEEREQLQTAYRLLVATCPNKLERDEGDMWDSGRIESDQSIHVQYAGSPLESGAHYYWKVRVWDKRDVPSEWSRMSSWSMGPLNQADWQAKWIGMDVPHSDDYRSVAYLRKALVIRKPVKRAIVHATALGIYRLFIGGRRVSDHEFAPGWTDYKKRIQYQTYEVTSHFGSGAQKAKVRKFTSLALLVSYMGYLEGISERDMIPESRTGNYGDWLSIHADTSKELISNAFYAHSTGLMARIASVLGREEDASKFREQAQRIKEAFAVKFADPGGRLKGGTQTAYALTLSMGLLPEPAARLAACRLVEEVKASDNHVTAGFLGIPHLLPALSDYGYIDTAYDLLMQESFPSWFHQIKSGATTMWERWDGWSKERGFHPVERMNSFNHYAFGAVGEWLYRYMAGIDTDLLQPGFKHIRIAPRPGGGLTRVYAEYESMYGTIVSAWEIQDGRFRLQVRIPINTTAAVQLPGAETKVEIGSGTYAFEIRL</sequence>
<dbReference type="Proteomes" id="UP001596047">
    <property type="component" value="Unassembled WGS sequence"/>
</dbReference>
<feature type="domain" description="Bacterial alpha-L-rhamnosidase N-terminal" evidence="4">
    <location>
        <begin position="148"/>
        <end position="204"/>
    </location>
</feature>